<dbReference type="NCBIfam" id="TIGR01563">
    <property type="entry name" value="gp16_SPP1"/>
    <property type="match status" value="1"/>
</dbReference>
<dbReference type="EMBL" id="CP117884">
    <property type="protein sequence ID" value="WDF82069.1"/>
    <property type="molecule type" value="Genomic_DNA"/>
</dbReference>
<protein>
    <submittedName>
        <fullName evidence="1">Phage head closure protein</fullName>
    </submittedName>
</protein>
<dbReference type="Gene3D" id="2.40.10.270">
    <property type="entry name" value="Bacteriophage SPP1 head-tail adaptor protein"/>
    <property type="match status" value="1"/>
</dbReference>
<evidence type="ECO:0000313" key="2">
    <source>
        <dbReference type="Proteomes" id="UP001220377"/>
    </source>
</evidence>
<keyword evidence="2" id="KW-1185">Reference proteome</keyword>
<accession>A0ABY7WQL4</accession>
<dbReference type="Pfam" id="PF05521">
    <property type="entry name" value="Phage_HCP"/>
    <property type="match status" value="1"/>
</dbReference>
<gene>
    <name evidence="1" type="ORF">PQ472_09065</name>
</gene>
<proteinExistence type="predicted"/>
<dbReference type="InterPro" id="IPR008767">
    <property type="entry name" value="Phage_SPP1_head-tail_adaptor"/>
</dbReference>
<reference evidence="1 2" key="1">
    <citation type="submission" date="2023-02" db="EMBL/GenBank/DDBJ databases">
        <title>Genome sequence of Lacticaseibacillus sp. KACC 23028.</title>
        <authorList>
            <person name="Kim S."/>
            <person name="Heo J."/>
            <person name="Kwon S.-W."/>
        </authorList>
    </citation>
    <scope>NUCLEOTIDE SEQUENCE [LARGE SCALE GENOMIC DNA]</scope>
    <source>
        <strain evidence="1 2">KACC 23028</strain>
    </source>
</reference>
<dbReference type="InterPro" id="IPR038666">
    <property type="entry name" value="SSP1_head-tail_sf"/>
</dbReference>
<dbReference type="RefSeq" id="WP_274259283.1">
    <property type="nucleotide sequence ID" value="NZ_CP117884.1"/>
</dbReference>
<evidence type="ECO:0000313" key="1">
    <source>
        <dbReference type="EMBL" id="WDF82069.1"/>
    </source>
</evidence>
<sequence>MALINKPSDLNIQIDIGTHDTGCNSAGVPVETFVKLFTTWAQLRTQYLSDLAKIQGTVLEDTSTFVVRHEQPQTITSKMYIQYGGAEYKITDVNADTQEFEWDTIIAKAVNETSKK</sequence>
<name>A0ABY7WQL4_9LACO</name>
<dbReference type="Proteomes" id="UP001220377">
    <property type="component" value="Chromosome"/>
</dbReference>
<organism evidence="1 2">
    <name type="scientific">Lacticaseibacillus pabuli</name>
    <dbReference type="NCBI Taxonomy" id="3025672"/>
    <lineage>
        <taxon>Bacteria</taxon>
        <taxon>Bacillati</taxon>
        <taxon>Bacillota</taxon>
        <taxon>Bacilli</taxon>
        <taxon>Lactobacillales</taxon>
        <taxon>Lactobacillaceae</taxon>
        <taxon>Lacticaseibacillus</taxon>
    </lineage>
</organism>